<accession>A0A2A5KKA6</accession>
<keyword evidence="3" id="KW-1185">Reference proteome</keyword>
<organism evidence="2 3">
    <name type="scientific">Rhizobium sophoriradicis</name>
    <dbReference type="NCBI Taxonomy" id="1535245"/>
    <lineage>
        <taxon>Bacteria</taxon>
        <taxon>Pseudomonadati</taxon>
        <taxon>Pseudomonadota</taxon>
        <taxon>Alphaproteobacteria</taxon>
        <taxon>Hyphomicrobiales</taxon>
        <taxon>Rhizobiaceae</taxon>
        <taxon>Rhizobium/Agrobacterium group</taxon>
        <taxon>Rhizobium</taxon>
    </lineage>
</organism>
<dbReference type="EMBL" id="NXDM01000043">
    <property type="protein sequence ID" value="PCK77468.1"/>
    <property type="molecule type" value="Genomic_DNA"/>
</dbReference>
<evidence type="ECO:0000259" key="1">
    <source>
        <dbReference type="Pfam" id="PF13524"/>
    </source>
</evidence>
<dbReference type="AlphaFoldDB" id="A0A2A5KKA6"/>
<dbReference type="RefSeq" id="WP_096764901.1">
    <property type="nucleotide sequence ID" value="NZ_NXDM01000043.1"/>
</dbReference>
<evidence type="ECO:0000313" key="2">
    <source>
        <dbReference type="EMBL" id="PCK77468.1"/>
    </source>
</evidence>
<comment type="caution">
    <text evidence="2">The sequence shown here is derived from an EMBL/GenBank/DDBJ whole genome shotgun (WGS) entry which is preliminary data.</text>
</comment>
<proteinExistence type="predicted"/>
<name>A0A2A5KKA6_9HYPH</name>
<feature type="domain" description="Spore protein YkvP/CgeB glycosyl transferase-like" evidence="1">
    <location>
        <begin position="224"/>
        <end position="366"/>
    </location>
</feature>
<dbReference type="InterPro" id="IPR055259">
    <property type="entry name" value="YkvP/CgeB_Glyco_trans-like"/>
</dbReference>
<evidence type="ECO:0000313" key="3">
    <source>
        <dbReference type="Proteomes" id="UP000218807"/>
    </source>
</evidence>
<sequence>MRIAVFDTYYSRFLAMHYRRNRDLSSASSKRQTDALLEAAFGTSDFYSRHLKELGCEVIDIIGNCVPLQSAWARENNEPFSPWAMKLPHRFFRLPYVGARLAALPGLLEVAMARVRAFKPDVLYCQDLSFFPPHALIELKKTVPLIVGQIACPLPPDGFLRPYDLILTSFPHFVPRFHEMGIKSEYFRIGFDTRVLDILGDVPRDVPVSFVGGISRHHGKAIPLLEHLADTTPIQFFGYGATTLPRSSPIRKRHNGEVWGPDMYRALARSRITVNRHINVAENNANNMRLYEATGVGSLLITDRKDNLGEIFDVGTEVVAYSSPEEAAELVRYYINHPDEADAIAKAGQARTLKDHTYKSRMEELMPILERHLEEQG</sequence>
<dbReference type="Pfam" id="PF13524">
    <property type="entry name" value="Glyco_trans_1_2"/>
    <property type="match status" value="1"/>
</dbReference>
<gene>
    <name evidence="2" type="ORF">CPT34_30010</name>
</gene>
<dbReference type="SUPFAM" id="SSF53756">
    <property type="entry name" value="UDP-Glycosyltransferase/glycogen phosphorylase"/>
    <property type="match status" value="1"/>
</dbReference>
<reference evidence="2 3" key="1">
    <citation type="submission" date="2017-09" db="EMBL/GenBank/DDBJ databases">
        <title>Comparative genomics of rhizobia isolated from Phaseolus vulgaris in China.</title>
        <authorList>
            <person name="Tong W."/>
        </authorList>
    </citation>
    <scope>NUCLEOTIDE SEQUENCE [LARGE SCALE GENOMIC DNA]</scope>
    <source>
        <strain evidence="2 3">L101</strain>
    </source>
</reference>
<dbReference type="Proteomes" id="UP000218807">
    <property type="component" value="Unassembled WGS sequence"/>
</dbReference>
<protein>
    <recommendedName>
        <fullName evidence="1">Spore protein YkvP/CgeB glycosyl transferase-like domain-containing protein</fullName>
    </recommendedName>
</protein>